<sequence>MFILDLIGVAVFAVSGAVAAARARLDVFGIVVLGVITALGGGVIRDLLLGITPPSTLRQWPYLLVAGLASLLAWIPPAKGRSREVTRRTVLVADALGLALFVTTGTATAFAVGAPAVTACLVGVLTGVGGGVLRDVLLREIPMVLHRDIYALPAIAGAHLVAAGHWLSWPEPVTLAAGAVSIAALRLLAIWRGRDAPRPPERTQPDELTGH</sequence>
<comment type="subcellular location">
    <subcellularLocation>
        <location evidence="1">Cell membrane</location>
        <topology evidence="1">Multi-pass membrane protein</topology>
    </subcellularLocation>
</comment>
<evidence type="ECO:0000256" key="5">
    <source>
        <dbReference type="ARBA" id="ARBA00022989"/>
    </source>
</evidence>
<evidence type="ECO:0000256" key="6">
    <source>
        <dbReference type="ARBA" id="ARBA00023136"/>
    </source>
</evidence>
<feature type="transmembrane region" description="Helical" evidence="7">
    <location>
        <begin position="30"/>
        <end position="48"/>
    </location>
</feature>
<evidence type="ECO:0000256" key="3">
    <source>
        <dbReference type="ARBA" id="ARBA00022475"/>
    </source>
</evidence>
<feature type="domain" description="Glycine transporter" evidence="8">
    <location>
        <begin position="3"/>
        <end position="75"/>
    </location>
</feature>
<comment type="similarity">
    <text evidence="2">Belongs to the UPF0126 family.</text>
</comment>
<evidence type="ECO:0000313" key="10">
    <source>
        <dbReference type="Proteomes" id="UP001428817"/>
    </source>
</evidence>
<dbReference type="InterPro" id="IPR005115">
    <property type="entry name" value="Gly_transporter"/>
</dbReference>
<evidence type="ECO:0000256" key="7">
    <source>
        <dbReference type="SAM" id="Phobius"/>
    </source>
</evidence>
<keyword evidence="3" id="KW-1003">Cell membrane</keyword>
<reference evidence="10" key="1">
    <citation type="journal article" date="2019" name="Int. J. Syst. Evol. Microbiol.">
        <title>The Global Catalogue of Microorganisms (GCM) 10K type strain sequencing project: providing services to taxonomists for standard genome sequencing and annotation.</title>
        <authorList>
            <consortium name="The Broad Institute Genomics Platform"/>
            <consortium name="The Broad Institute Genome Sequencing Center for Infectious Disease"/>
            <person name="Wu L."/>
            <person name="Ma J."/>
        </authorList>
    </citation>
    <scope>NUCLEOTIDE SEQUENCE [LARGE SCALE GENOMIC DNA]</scope>
    <source>
        <strain evidence="10">JCM 18303</strain>
    </source>
</reference>
<feature type="transmembrane region" description="Helical" evidence="7">
    <location>
        <begin position="116"/>
        <end position="137"/>
    </location>
</feature>
<dbReference type="PANTHER" id="PTHR30506:SF3">
    <property type="entry name" value="UPF0126 INNER MEMBRANE PROTEIN YADS-RELATED"/>
    <property type="match status" value="1"/>
</dbReference>
<evidence type="ECO:0000256" key="2">
    <source>
        <dbReference type="ARBA" id="ARBA00008193"/>
    </source>
</evidence>
<evidence type="ECO:0000256" key="1">
    <source>
        <dbReference type="ARBA" id="ARBA00004651"/>
    </source>
</evidence>
<keyword evidence="10" id="KW-1185">Reference proteome</keyword>
<accession>A0ABP9Q7D5</accession>
<keyword evidence="5 7" id="KW-1133">Transmembrane helix</keyword>
<evidence type="ECO:0000259" key="8">
    <source>
        <dbReference type="Pfam" id="PF03458"/>
    </source>
</evidence>
<dbReference type="Pfam" id="PF03458">
    <property type="entry name" value="Gly_transporter"/>
    <property type="match status" value="2"/>
</dbReference>
<keyword evidence="4 7" id="KW-0812">Transmembrane</keyword>
<comment type="caution">
    <text evidence="9">The sequence shown here is derived from an EMBL/GenBank/DDBJ whole genome shotgun (WGS) entry which is preliminary data.</text>
</comment>
<feature type="transmembrane region" description="Helical" evidence="7">
    <location>
        <begin position="60"/>
        <end position="78"/>
    </location>
</feature>
<name>A0ABP9Q7D5_9PSEU</name>
<dbReference type="Proteomes" id="UP001428817">
    <property type="component" value="Unassembled WGS sequence"/>
</dbReference>
<dbReference type="RefSeq" id="WP_185059548.1">
    <property type="nucleotide sequence ID" value="NZ_BAABJP010000015.1"/>
</dbReference>
<evidence type="ECO:0000256" key="4">
    <source>
        <dbReference type="ARBA" id="ARBA00022692"/>
    </source>
</evidence>
<keyword evidence="6 7" id="KW-0472">Membrane</keyword>
<protein>
    <submittedName>
        <fullName evidence="9">TRIC cation channel family protein</fullName>
    </submittedName>
</protein>
<feature type="transmembrane region" description="Helical" evidence="7">
    <location>
        <begin position="173"/>
        <end position="191"/>
    </location>
</feature>
<feature type="transmembrane region" description="Helical" evidence="7">
    <location>
        <begin position="90"/>
        <end position="110"/>
    </location>
</feature>
<dbReference type="PANTHER" id="PTHR30506">
    <property type="entry name" value="INNER MEMBRANE PROTEIN"/>
    <property type="match status" value="1"/>
</dbReference>
<gene>
    <name evidence="9" type="ORF">GCM10023321_33390</name>
</gene>
<organism evidence="9 10">
    <name type="scientific">Pseudonocardia eucalypti</name>
    <dbReference type="NCBI Taxonomy" id="648755"/>
    <lineage>
        <taxon>Bacteria</taxon>
        <taxon>Bacillati</taxon>
        <taxon>Actinomycetota</taxon>
        <taxon>Actinomycetes</taxon>
        <taxon>Pseudonocardiales</taxon>
        <taxon>Pseudonocardiaceae</taxon>
        <taxon>Pseudonocardia</taxon>
    </lineage>
</organism>
<feature type="domain" description="Glycine transporter" evidence="8">
    <location>
        <begin position="92"/>
        <end position="163"/>
    </location>
</feature>
<proteinExistence type="inferred from homology"/>
<evidence type="ECO:0000313" key="9">
    <source>
        <dbReference type="EMBL" id="GAA5156799.1"/>
    </source>
</evidence>
<feature type="transmembrane region" description="Helical" evidence="7">
    <location>
        <begin position="149"/>
        <end position="167"/>
    </location>
</feature>
<dbReference type="EMBL" id="BAABJP010000015">
    <property type="protein sequence ID" value="GAA5156799.1"/>
    <property type="molecule type" value="Genomic_DNA"/>
</dbReference>